<feature type="domain" description="Glycylpeptide N-tetradecanoyltransferase N-terminal" evidence="11">
    <location>
        <begin position="1"/>
        <end position="107"/>
    </location>
</feature>
<dbReference type="InterPro" id="IPR022676">
    <property type="entry name" value="NMT_N"/>
</dbReference>
<proteinExistence type="inferred from homology"/>
<dbReference type="AlphaFoldDB" id="A0AAV2Z2G1"/>
<feature type="region of interest" description="Disordered" evidence="10">
    <location>
        <begin position="339"/>
        <end position="358"/>
    </location>
</feature>
<reference evidence="13" key="1">
    <citation type="submission" date="2022-11" db="EMBL/GenBank/DDBJ databases">
        <authorList>
            <person name="Morgan W.R."/>
            <person name="Tartar A."/>
        </authorList>
    </citation>
    <scope>NUCLEOTIDE SEQUENCE</scope>
    <source>
        <strain evidence="13">ARSEF 373</strain>
    </source>
</reference>
<comment type="function">
    <text evidence="6">Adds a myristoyl group to the N-terminal glycine residue of certain cellular proteins. Myristoylates adenylate kinase AK2. During the asexual blood stage, may myristoylate proteins such as ARO, CDPK1 and GAP45. Probably by mediating protein myristoylation, plays a role in the assembly of the inner membrane complex during the early stages of schizogony and in the formation of rhoptries in the late stages and thus merozoite egress.</text>
</comment>
<evidence type="ECO:0000313" key="14">
    <source>
        <dbReference type="Proteomes" id="UP001146120"/>
    </source>
</evidence>
<dbReference type="Gene3D" id="3.40.630.170">
    <property type="match status" value="2"/>
</dbReference>
<dbReference type="Pfam" id="PF01233">
    <property type="entry name" value="NMT"/>
    <property type="match status" value="2"/>
</dbReference>
<sequence>MFRFKYCPELLRYALAPPGFHKDWHLALRDVANDTLVAFIGSMPVRVRVFETSTEMAERNFLCVHKAHRGRRLTPLLIKEATRRVNAKKVWLTVYTSATELPTPISSAMYYHRPIDIEKLVDIEFYPLPPDSREVMLPILKESYELPESTSLQGFRTMTAQDVPAVTTLLQAHLTKFDLILEWDEHEVAHWCLPRGNFVYSFVVENPETHEVTDFCSFYVIPHTIIGNEHHQSFNVAYSYHNVANSVTRHELFLETLVMAKQANCDVFNTLDIKENDAMLLEQLKLGQGSGILKYYIENLPVELASHQVGCTMDAADHDDTLMSDDEYARLQEQIQQSWLDDSDESNSDSNPDDAAGSEFKFWKTQPVPGVHEIPTDHGPIDALKSVADVQQEPHALHAGLHWCGIDLQDAKQLDEVYVLLRDHYVEDDDNMFRFDYSRAFLRWALTPPGYRAEWHVGVRNGDTDELVAFISGVPARGRVYTHAMPVAVINFLCVHKDLRARRLAPVLIKEVTRRVNLQNVWQAVYTAGVELPTPVASCPYYHRSLNPKKLVETGFSLLPPRITLTQLIKMYKLPPKPLLPGFRMMEKKDVGRVAALLQPCLAKCDLVIDMDEDDVAHWLLPRDGVVYSYVVEDPETNAVTDFCSFYNLPSTVIDNEQHDRLNAAYSFYNAATSVSLAQLMQCALIMAVKAGFDVFNALELMDNIEFLHELRFSIGDGDLYYYLFNWRCPRMAGNQVAVVPQ</sequence>
<evidence type="ECO:0000256" key="9">
    <source>
        <dbReference type="RuleBase" id="RU004178"/>
    </source>
</evidence>
<dbReference type="PANTHER" id="PTHR11377:SF5">
    <property type="entry name" value="GLYCYLPEPTIDE N-TETRADECANOYLTRANSFERASE"/>
    <property type="match status" value="1"/>
</dbReference>
<comment type="caution">
    <text evidence="13">The sequence shown here is derived from an EMBL/GenBank/DDBJ whole genome shotgun (WGS) entry which is preliminary data.</text>
</comment>
<feature type="domain" description="Glycylpeptide N-tetradecanoyltransferase N-terminal" evidence="11">
    <location>
        <begin position="380"/>
        <end position="539"/>
    </location>
</feature>
<dbReference type="Pfam" id="PF02799">
    <property type="entry name" value="NMT_C"/>
    <property type="match status" value="2"/>
</dbReference>
<evidence type="ECO:0000259" key="12">
    <source>
        <dbReference type="Pfam" id="PF02799"/>
    </source>
</evidence>
<dbReference type="EC" id="2.3.1.97" evidence="2 8"/>
<evidence type="ECO:0000256" key="10">
    <source>
        <dbReference type="SAM" id="MobiDB-lite"/>
    </source>
</evidence>
<feature type="domain" description="Glycylpeptide N-tetradecanoyltransferase C-terminal" evidence="12">
    <location>
        <begin position="139"/>
        <end position="302"/>
    </location>
</feature>
<dbReference type="EMBL" id="DAKRPA010000077">
    <property type="protein sequence ID" value="DAZ99763.1"/>
    <property type="molecule type" value="Genomic_DNA"/>
</dbReference>
<evidence type="ECO:0000259" key="11">
    <source>
        <dbReference type="Pfam" id="PF01233"/>
    </source>
</evidence>
<evidence type="ECO:0000256" key="6">
    <source>
        <dbReference type="ARBA" id="ARBA00059499"/>
    </source>
</evidence>
<evidence type="ECO:0000256" key="5">
    <source>
        <dbReference type="ARBA" id="ARBA00023315"/>
    </source>
</evidence>
<dbReference type="InterPro" id="IPR016181">
    <property type="entry name" value="Acyl_CoA_acyltransferase"/>
</dbReference>
<evidence type="ECO:0000313" key="13">
    <source>
        <dbReference type="EMBL" id="DAZ99763.1"/>
    </source>
</evidence>
<dbReference type="GO" id="GO:0004379">
    <property type="term" value="F:glycylpeptide N-tetradecanoyltransferase activity"/>
    <property type="evidence" value="ECO:0007669"/>
    <property type="project" value="UniProtKB-EC"/>
</dbReference>
<evidence type="ECO:0000256" key="2">
    <source>
        <dbReference type="ARBA" id="ARBA00012923"/>
    </source>
</evidence>
<keyword evidence="4 8" id="KW-0808">Transferase</keyword>
<organism evidence="13 14">
    <name type="scientific">Lagenidium giganteum</name>
    <dbReference type="NCBI Taxonomy" id="4803"/>
    <lineage>
        <taxon>Eukaryota</taxon>
        <taxon>Sar</taxon>
        <taxon>Stramenopiles</taxon>
        <taxon>Oomycota</taxon>
        <taxon>Peronosporomycetes</taxon>
        <taxon>Pythiales</taxon>
        <taxon>Pythiaceae</taxon>
    </lineage>
</organism>
<keyword evidence="5 8" id="KW-0012">Acyltransferase</keyword>
<dbReference type="InterPro" id="IPR000903">
    <property type="entry name" value="NMT"/>
</dbReference>
<evidence type="ECO:0000256" key="3">
    <source>
        <dbReference type="ARBA" id="ARBA00022240"/>
    </source>
</evidence>
<gene>
    <name evidence="13" type="ORF">N0F65_003550</name>
</gene>
<evidence type="ECO:0000256" key="4">
    <source>
        <dbReference type="ARBA" id="ARBA00022679"/>
    </source>
</evidence>
<dbReference type="SUPFAM" id="SSF55729">
    <property type="entry name" value="Acyl-CoA N-acyltransferases (Nat)"/>
    <property type="match status" value="4"/>
</dbReference>
<dbReference type="Proteomes" id="UP001146120">
    <property type="component" value="Unassembled WGS sequence"/>
</dbReference>
<feature type="domain" description="Glycylpeptide N-tetradecanoyltransferase C-terminal" evidence="12">
    <location>
        <begin position="553"/>
        <end position="734"/>
    </location>
</feature>
<dbReference type="GO" id="GO:0005737">
    <property type="term" value="C:cytoplasm"/>
    <property type="evidence" value="ECO:0007669"/>
    <property type="project" value="TreeGrafter"/>
</dbReference>
<dbReference type="FunFam" id="3.40.630.170:FF:000001">
    <property type="entry name" value="Glycylpeptide N-tetradecanoyltransferase"/>
    <property type="match status" value="1"/>
</dbReference>
<dbReference type="PANTHER" id="PTHR11377">
    <property type="entry name" value="N-MYRISTOYL TRANSFERASE"/>
    <property type="match status" value="1"/>
</dbReference>
<protein>
    <recommendedName>
        <fullName evidence="3 8">Glycylpeptide N-tetradecanoyltransferase</fullName>
        <ecNumber evidence="2 8">2.3.1.97</ecNumber>
    </recommendedName>
</protein>
<name>A0AAV2Z2G1_9STRA</name>
<comment type="subunit">
    <text evidence="7">Heterodimer composed of NMT and AK2; AK2 myristoylation stabilizes the complex.</text>
</comment>
<dbReference type="InterPro" id="IPR022677">
    <property type="entry name" value="NMT_C"/>
</dbReference>
<evidence type="ECO:0000256" key="7">
    <source>
        <dbReference type="ARBA" id="ARBA00062182"/>
    </source>
</evidence>
<comment type="catalytic activity">
    <reaction evidence="8">
        <text>N-terminal glycyl-[protein] + tetradecanoyl-CoA = N-tetradecanoylglycyl-[protein] + CoA + H(+)</text>
        <dbReference type="Rhea" id="RHEA:15521"/>
        <dbReference type="Rhea" id="RHEA-COMP:12666"/>
        <dbReference type="Rhea" id="RHEA-COMP:12667"/>
        <dbReference type="ChEBI" id="CHEBI:15378"/>
        <dbReference type="ChEBI" id="CHEBI:57287"/>
        <dbReference type="ChEBI" id="CHEBI:57385"/>
        <dbReference type="ChEBI" id="CHEBI:64723"/>
        <dbReference type="ChEBI" id="CHEBI:133050"/>
        <dbReference type="EC" id="2.3.1.97"/>
    </reaction>
</comment>
<comment type="similarity">
    <text evidence="1 9">Belongs to the NMT family.</text>
</comment>
<keyword evidence="14" id="KW-1185">Reference proteome</keyword>
<evidence type="ECO:0000256" key="1">
    <source>
        <dbReference type="ARBA" id="ARBA00009469"/>
    </source>
</evidence>
<accession>A0AAV2Z2G1</accession>
<evidence type="ECO:0000256" key="8">
    <source>
        <dbReference type="RuleBase" id="RU000586"/>
    </source>
</evidence>
<reference evidence="13" key="2">
    <citation type="journal article" date="2023" name="Microbiol Resour">
        <title>Decontamination and Annotation of the Draft Genome Sequence of the Oomycete Lagenidium giganteum ARSEF 373.</title>
        <authorList>
            <person name="Morgan W.R."/>
            <person name="Tartar A."/>
        </authorList>
    </citation>
    <scope>NUCLEOTIDE SEQUENCE</scope>
    <source>
        <strain evidence="13">ARSEF 373</strain>
    </source>
</reference>